<evidence type="ECO:0000256" key="1">
    <source>
        <dbReference type="SAM" id="MobiDB-lite"/>
    </source>
</evidence>
<organism evidence="3 4">
    <name type="scientific">Striga asiatica</name>
    <name type="common">Asiatic witchweed</name>
    <name type="synonym">Buchnera asiatica</name>
    <dbReference type="NCBI Taxonomy" id="4170"/>
    <lineage>
        <taxon>Eukaryota</taxon>
        <taxon>Viridiplantae</taxon>
        <taxon>Streptophyta</taxon>
        <taxon>Embryophyta</taxon>
        <taxon>Tracheophyta</taxon>
        <taxon>Spermatophyta</taxon>
        <taxon>Magnoliopsida</taxon>
        <taxon>eudicotyledons</taxon>
        <taxon>Gunneridae</taxon>
        <taxon>Pentapetalae</taxon>
        <taxon>asterids</taxon>
        <taxon>lamiids</taxon>
        <taxon>Lamiales</taxon>
        <taxon>Orobanchaceae</taxon>
        <taxon>Buchnereae</taxon>
        <taxon>Striga</taxon>
    </lineage>
</organism>
<evidence type="ECO:0000259" key="2">
    <source>
        <dbReference type="Pfam" id="PF26130"/>
    </source>
</evidence>
<accession>A0A5A7Q770</accession>
<feature type="non-terminal residue" evidence="3">
    <location>
        <position position="291"/>
    </location>
</feature>
<dbReference type="InterPro" id="IPR058594">
    <property type="entry name" value="PB1-like_dom_pln"/>
</dbReference>
<name>A0A5A7Q770_STRAF</name>
<feature type="region of interest" description="Disordered" evidence="1">
    <location>
        <begin position="1"/>
        <end position="58"/>
    </location>
</feature>
<dbReference type="AlphaFoldDB" id="A0A5A7Q770"/>
<comment type="caution">
    <text evidence="3">The sequence shown here is derived from an EMBL/GenBank/DDBJ whole genome shotgun (WGS) entry which is preliminary data.</text>
</comment>
<evidence type="ECO:0000313" key="4">
    <source>
        <dbReference type="Proteomes" id="UP000325081"/>
    </source>
</evidence>
<dbReference type="OrthoDB" id="924636at2759"/>
<gene>
    <name evidence="3" type="ORF">STAS_17801</name>
</gene>
<proteinExistence type="predicted"/>
<dbReference type="Pfam" id="PF26130">
    <property type="entry name" value="PB1-like"/>
    <property type="match status" value="1"/>
</dbReference>
<feature type="compositionally biased region" description="Basic and acidic residues" evidence="1">
    <location>
        <begin position="218"/>
        <end position="230"/>
    </location>
</feature>
<keyword evidence="4" id="KW-1185">Reference proteome</keyword>
<feature type="domain" description="PB1-like" evidence="2">
    <location>
        <begin position="86"/>
        <end position="182"/>
    </location>
</feature>
<dbReference type="Proteomes" id="UP000325081">
    <property type="component" value="Unassembled WGS sequence"/>
</dbReference>
<feature type="region of interest" description="Disordered" evidence="1">
    <location>
        <begin position="215"/>
        <end position="234"/>
    </location>
</feature>
<feature type="compositionally biased region" description="Basic and acidic residues" evidence="1">
    <location>
        <begin position="42"/>
        <end position="58"/>
    </location>
</feature>
<reference evidence="4" key="1">
    <citation type="journal article" date="2019" name="Curr. Biol.">
        <title>Genome Sequence of Striga asiatica Provides Insight into the Evolution of Plant Parasitism.</title>
        <authorList>
            <person name="Yoshida S."/>
            <person name="Kim S."/>
            <person name="Wafula E.K."/>
            <person name="Tanskanen J."/>
            <person name="Kim Y.M."/>
            <person name="Honaas L."/>
            <person name="Yang Z."/>
            <person name="Spallek T."/>
            <person name="Conn C.E."/>
            <person name="Ichihashi Y."/>
            <person name="Cheong K."/>
            <person name="Cui S."/>
            <person name="Der J.P."/>
            <person name="Gundlach H."/>
            <person name="Jiao Y."/>
            <person name="Hori C."/>
            <person name="Ishida J.K."/>
            <person name="Kasahara H."/>
            <person name="Kiba T."/>
            <person name="Kim M.S."/>
            <person name="Koo N."/>
            <person name="Laohavisit A."/>
            <person name="Lee Y.H."/>
            <person name="Lumba S."/>
            <person name="McCourt P."/>
            <person name="Mortimer J.C."/>
            <person name="Mutuku J.M."/>
            <person name="Nomura T."/>
            <person name="Sasaki-Sekimoto Y."/>
            <person name="Seto Y."/>
            <person name="Wang Y."/>
            <person name="Wakatake T."/>
            <person name="Sakakibara H."/>
            <person name="Demura T."/>
            <person name="Yamaguchi S."/>
            <person name="Yoneyama K."/>
            <person name="Manabe R.I."/>
            <person name="Nelson D.C."/>
            <person name="Schulman A.H."/>
            <person name="Timko M.P."/>
            <person name="dePamphilis C.W."/>
            <person name="Choi D."/>
            <person name="Shirasu K."/>
        </authorList>
    </citation>
    <scope>NUCLEOTIDE SEQUENCE [LARGE SCALE GENOMIC DNA]</scope>
    <source>
        <strain evidence="4">cv. UVA1</strain>
    </source>
</reference>
<protein>
    <submittedName>
        <fullName evidence="3">Oligopeptide-binding protein OppA</fullName>
    </submittedName>
</protein>
<dbReference type="EMBL" id="BKCP01006071">
    <property type="protein sequence ID" value="GER41099.1"/>
    <property type="molecule type" value="Genomic_DNA"/>
</dbReference>
<evidence type="ECO:0000313" key="3">
    <source>
        <dbReference type="EMBL" id="GER41099.1"/>
    </source>
</evidence>
<sequence length="291" mass="32837">MVGTEDGQEAGWRCAAARRRKSDRQSLSVVGRWSPDGGAGGRKLDGWKLDGGSDGREREMREMNPNFLSSCVRDSLYVGKMKDSGKFSIFVNYGGQFVKCGTSVEYLGGKFKTVHGLDVDRFGYFDLKEVVEKLGVEKFEKLVYRIPRNNGADMFKDVVDDSVVMEMINHATKGRTLLEVYVVGEIIEEDNSENEASVESAPRSEEQFDIDSYIDNFSDPKNHSDPKNPNDVDLLAESQKDGSEWEMDDDGNCIGRRKMVTYDPKCDHSTLEFMLGMRFISIEELKKALRN</sequence>